<protein>
    <submittedName>
        <fullName evidence="2">Uncharacterized protein</fullName>
    </submittedName>
</protein>
<accession>A0A7I7Y3E6</accession>
<feature type="compositionally biased region" description="Polar residues" evidence="1">
    <location>
        <begin position="1"/>
        <end position="13"/>
    </location>
</feature>
<evidence type="ECO:0000313" key="3">
    <source>
        <dbReference type="Proteomes" id="UP000466931"/>
    </source>
</evidence>
<proteinExistence type="predicted"/>
<dbReference type="AlphaFoldDB" id="A0A7I7Y3E6"/>
<feature type="compositionally biased region" description="Pro residues" evidence="1">
    <location>
        <begin position="49"/>
        <end position="58"/>
    </location>
</feature>
<organism evidence="2 3">
    <name type="scientific">Mycolicibacterium confluentis</name>
    <dbReference type="NCBI Taxonomy" id="28047"/>
    <lineage>
        <taxon>Bacteria</taxon>
        <taxon>Bacillati</taxon>
        <taxon>Actinomycetota</taxon>
        <taxon>Actinomycetes</taxon>
        <taxon>Mycobacteriales</taxon>
        <taxon>Mycobacteriaceae</taxon>
        <taxon>Mycolicibacterium</taxon>
    </lineage>
</organism>
<feature type="region of interest" description="Disordered" evidence="1">
    <location>
        <begin position="1"/>
        <end position="105"/>
    </location>
</feature>
<gene>
    <name evidence="2" type="ORF">MCNF_47630</name>
</gene>
<sequence length="105" mass="10885">MNAMCSRTFTRQHATGPYPFDPNLIAQGSPPDRQVPGHERIFGPIEGTPRPPAAPPDPAAASALPPNPVPEAGVAMYDPTTGRVAGPDGTVFEQNDLNSAGAPKS</sequence>
<dbReference type="EMBL" id="AP022612">
    <property type="protein sequence ID" value="BBZ36158.1"/>
    <property type="molecule type" value="Genomic_DNA"/>
</dbReference>
<evidence type="ECO:0000256" key="1">
    <source>
        <dbReference type="SAM" id="MobiDB-lite"/>
    </source>
</evidence>
<evidence type="ECO:0000313" key="2">
    <source>
        <dbReference type="EMBL" id="BBZ36158.1"/>
    </source>
</evidence>
<reference evidence="2" key="2">
    <citation type="submission" date="2020-02" db="EMBL/GenBank/DDBJ databases">
        <authorList>
            <person name="Matsumoto Y."/>
            <person name="Motooka D."/>
            <person name="Nakamura S."/>
        </authorList>
    </citation>
    <scope>NUCLEOTIDE SEQUENCE</scope>
    <source>
        <strain evidence="2">JCM 13671</strain>
    </source>
</reference>
<name>A0A7I7Y3E6_9MYCO</name>
<keyword evidence="3" id="KW-1185">Reference proteome</keyword>
<reference evidence="2" key="1">
    <citation type="journal article" date="2019" name="Emerg. Microbes Infect.">
        <title>Comprehensive subspecies identification of 175 nontuberculous mycobacteria species based on 7547 genomic profiles.</title>
        <authorList>
            <person name="Matsumoto Y."/>
            <person name="Kinjo T."/>
            <person name="Motooka D."/>
            <person name="Nabeya D."/>
            <person name="Jung N."/>
            <person name="Uechi K."/>
            <person name="Horii T."/>
            <person name="Iida T."/>
            <person name="Fujita J."/>
            <person name="Nakamura S."/>
        </authorList>
    </citation>
    <scope>NUCLEOTIDE SEQUENCE [LARGE SCALE GENOMIC DNA]</scope>
    <source>
        <strain evidence="2">JCM 13671</strain>
    </source>
</reference>
<dbReference type="Proteomes" id="UP000466931">
    <property type="component" value="Chromosome"/>
</dbReference>